<dbReference type="SMART" id="SM00717">
    <property type="entry name" value="SANT"/>
    <property type="match status" value="1"/>
</dbReference>
<evidence type="ECO:0000256" key="4">
    <source>
        <dbReference type="ARBA" id="ARBA00023163"/>
    </source>
</evidence>
<evidence type="ECO:0000313" key="9">
    <source>
        <dbReference type="EMBL" id="VVC94041.1"/>
    </source>
</evidence>
<dbReference type="EMBL" id="FZQP02001859">
    <property type="protein sequence ID" value="VVC94041.1"/>
    <property type="molecule type" value="Genomic_DNA"/>
</dbReference>
<evidence type="ECO:0000256" key="2">
    <source>
        <dbReference type="ARBA" id="ARBA00016807"/>
    </source>
</evidence>
<comment type="subunit">
    <text evidence="1">Self-associates forming complexes of several hundred monomers.</text>
</comment>
<feature type="compositionally biased region" description="Basic and acidic residues" evidence="7">
    <location>
        <begin position="121"/>
        <end position="133"/>
    </location>
</feature>
<dbReference type="OrthoDB" id="6084504at2759"/>
<keyword evidence="10" id="KW-1185">Reference proteome</keyword>
<dbReference type="PROSITE" id="PS50090">
    <property type="entry name" value="MYB_LIKE"/>
    <property type="match status" value="1"/>
</dbReference>
<dbReference type="AlphaFoldDB" id="A0A5E4Q6X1"/>
<dbReference type="Pfam" id="PF13873">
    <property type="entry name" value="Myb_DNA-bind_5"/>
    <property type="match status" value="1"/>
</dbReference>
<dbReference type="InterPro" id="IPR001005">
    <property type="entry name" value="SANT/Myb"/>
</dbReference>
<dbReference type="InterPro" id="IPR028002">
    <property type="entry name" value="Myb_DNA-bind_5"/>
</dbReference>
<organism evidence="9 10">
    <name type="scientific">Leptidea sinapis</name>
    <dbReference type="NCBI Taxonomy" id="189913"/>
    <lineage>
        <taxon>Eukaryota</taxon>
        <taxon>Metazoa</taxon>
        <taxon>Ecdysozoa</taxon>
        <taxon>Arthropoda</taxon>
        <taxon>Hexapoda</taxon>
        <taxon>Insecta</taxon>
        <taxon>Pterygota</taxon>
        <taxon>Neoptera</taxon>
        <taxon>Endopterygota</taxon>
        <taxon>Lepidoptera</taxon>
        <taxon>Glossata</taxon>
        <taxon>Ditrysia</taxon>
        <taxon>Papilionoidea</taxon>
        <taxon>Pieridae</taxon>
        <taxon>Dismorphiinae</taxon>
        <taxon>Leptidea</taxon>
    </lineage>
</organism>
<evidence type="ECO:0000256" key="6">
    <source>
        <dbReference type="SAM" id="Coils"/>
    </source>
</evidence>
<feature type="region of interest" description="Disordered" evidence="7">
    <location>
        <begin position="79"/>
        <end position="101"/>
    </location>
</feature>
<name>A0A5E4Q6X1_9NEOP</name>
<feature type="domain" description="Myb-like" evidence="8">
    <location>
        <begin position="4"/>
        <end position="76"/>
    </location>
</feature>
<reference evidence="9 10" key="1">
    <citation type="submission" date="2017-07" db="EMBL/GenBank/DDBJ databases">
        <authorList>
            <person name="Talla V."/>
            <person name="Backstrom N."/>
        </authorList>
    </citation>
    <scope>NUCLEOTIDE SEQUENCE [LARGE SCALE GENOMIC DNA]</scope>
</reference>
<proteinExistence type="predicted"/>
<evidence type="ECO:0000256" key="1">
    <source>
        <dbReference type="ARBA" id="ARBA00011764"/>
    </source>
</evidence>
<accession>A0A5E4Q6X1</accession>
<dbReference type="PANTHER" id="PTHR21411:SF0">
    <property type="entry name" value="REGULATORY PROTEIN ZESTE"/>
    <property type="match status" value="1"/>
</dbReference>
<keyword evidence="4" id="KW-0804">Transcription</keyword>
<keyword evidence="3" id="KW-0805">Transcription regulation</keyword>
<protein>
    <recommendedName>
        <fullName evidence="2">Regulatory protein zeste</fullName>
    </recommendedName>
</protein>
<keyword evidence="6" id="KW-0175">Coiled coil</keyword>
<gene>
    <name evidence="9" type="ORF">LSINAPIS_LOCUS6089</name>
</gene>
<evidence type="ECO:0000256" key="5">
    <source>
        <dbReference type="ARBA" id="ARBA00025466"/>
    </source>
</evidence>
<sequence>MSTIKRNRSTNWDEDEKQLLLCILKDYTPIIEDKCLYTNSIKRKTKAWEEVHQRFNSLNNRNRDVNQLRLQWKSMKINARKTAHSNNKRETSSGARPPSPHITIEVKDLLNPAQLFPDLNKCDSDGIKNRDEQINTSRMASHSPKLKDTEFARRMEMAEEKHALEIEILRENLKQAQIERQISEKKLIKICSET</sequence>
<feature type="coiled-coil region" evidence="6">
    <location>
        <begin position="159"/>
        <end position="186"/>
    </location>
</feature>
<evidence type="ECO:0000256" key="7">
    <source>
        <dbReference type="SAM" id="MobiDB-lite"/>
    </source>
</evidence>
<evidence type="ECO:0000256" key="3">
    <source>
        <dbReference type="ARBA" id="ARBA00023015"/>
    </source>
</evidence>
<dbReference type="Proteomes" id="UP000324832">
    <property type="component" value="Unassembled WGS sequence"/>
</dbReference>
<feature type="region of interest" description="Disordered" evidence="7">
    <location>
        <begin position="121"/>
        <end position="147"/>
    </location>
</feature>
<evidence type="ECO:0000313" key="10">
    <source>
        <dbReference type="Proteomes" id="UP000324832"/>
    </source>
</evidence>
<comment type="function">
    <text evidence="5">Involved in transvection phenomena (= synapsis-dependent gene expression), where the synaptic pairing of chromosomes carrying genes with which zeste interacts influences the expression of these genes. Zeste binds to DNA and stimulates transcription from a nearby promoter.</text>
</comment>
<evidence type="ECO:0000259" key="8">
    <source>
        <dbReference type="PROSITE" id="PS50090"/>
    </source>
</evidence>
<dbReference type="PANTHER" id="PTHR21411">
    <property type="entry name" value="APONTIC"/>
    <property type="match status" value="1"/>
</dbReference>